<evidence type="ECO:0000256" key="1">
    <source>
        <dbReference type="SAM" id="MobiDB-lite"/>
    </source>
</evidence>
<accession>A0AAQ3QAX8</accession>
<keyword evidence="3" id="KW-1185">Reference proteome</keyword>
<sequence>MEGLIPFVYRVVVRRSHGAGNAPPLKTMLFNDSPSASYMRLPAGDSGRLLLSSEIQLFSSTSSVPSSAARTTTAAASPEDDQVNEGRRG</sequence>
<dbReference type="Proteomes" id="UP001327560">
    <property type="component" value="Chromosome 3"/>
</dbReference>
<name>A0AAQ3QAX8_9LILI</name>
<dbReference type="AlphaFoldDB" id="A0AAQ3QAX8"/>
<evidence type="ECO:0000313" key="3">
    <source>
        <dbReference type="Proteomes" id="UP001327560"/>
    </source>
</evidence>
<gene>
    <name evidence="2" type="ORF">Cni_G10714</name>
</gene>
<protein>
    <submittedName>
        <fullName evidence="2">Uncharacterized protein</fullName>
    </submittedName>
</protein>
<evidence type="ECO:0000313" key="2">
    <source>
        <dbReference type="EMBL" id="WOL01995.1"/>
    </source>
</evidence>
<feature type="compositionally biased region" description="Low complexity" evidence="1">
    <location>
        <begin position="60"/>
        <end position="77"/>
    </location>
</feature>
<dbReference type="PANTHER" id="PTHR34670:SF17">
    <property type="entry name" value="OS01G0143900 PROTEIN"/>
    <property type="match status" value="1"/>
</dbReference>
<organism evidence="2 3">
    <name type="scientific">Canna indica</name>
    <name type="common">Indian-shot</name>
    <dbReference type="NCBI Taxonomy" id="4628"/>
    <lineage>
        <taxon>Eukaryota</taxon>
        <taxon>Viridiplantae</taxon>
        <taxon>Streptophyta</taxon>
        <taxon>Embryophyta</taxon>
        <taxon>Tracheophyta</taxon>
        <taxon>Spermatophyta</taxon>
        <taxon>Magnoliopsida</taxon>
        <taxon>Liliopsida</taxon>
        <taxon>Zingiberales</taxon>
        <taxon>Cannaceae</taxon>
        <taxon>Canna</taxon>
    </lineage>
</organism>
<dbReference type="PANTHER" id="PTHR34670">
    <property type="entry name" value="EXPRESSED PROTEIN"/>
    <property type="match status" value="1"/>
</dbReference>
<dbReference type="EMBL" id="CP136892">
    <property type="protein sequence ID" value="WOL01995.1"/>
    <property type="molecule type" value="Genomic_DNA"/>
</dbReference>
<proteinExistence type="predicted"/>
<reference evidence="2 3" key="1">
    <citation type="submission" date="2023-10" db="EMBL/GenBank/DDBJ databases">
        <title>Chromosome-scale genome assembly provides insights into flower coloration mechanisms of Canna indica.</title>
        <authorList>
            <person name="Li C."/>
        </authorList>
    </citation>
    <scope>NUCLEOTIDE SEQUENCE [LARGE SCALE GENOMIC DNA]</scope>
    <source>
        <tissue evidence="2">Flower</tissue>
    </source>
</reference>
<feature type="region of interest" description="Disordered" evidence="1">
    <location>
        <begin position="60"/>
        <end position="89"/>
    </location>
</feature>